<dbReference type="SUPFAM" id="SSF55781">
    <property type="entry name" value="GAF domain-like"/>
    <property type="match status" value="1"/>
</dbReference>
<proteinExistence type="predicted"/>
<dbReference type="OrthoDB" id="303614at2759"/>
<accession>A0A2P7YRI7</accession>
<dbReference type="Proteomes" id="UP000241107">
    <property type="component" value="Unassembled WGS sequence"/>
</dbReference>
<evidence type="ECO:0008006" key="4">
    <source>
        <dbReference type="Google" id="ProtNLM"/>
    </source>
</evidence>
<dbReference type="VEuPathDB" id="FungiDB:C7M61_002515"/>
<dbReference type="AlphaFoldDB" id="A0A2P7YRI7"/>
<dbReference type="RefSeq" id="XP_024713813.1">
    <property type="nucleotide sequence ID" value="XM_024857887.1"/>
</dbReference>
<name>A0A2P7YRI7_9ASCO</name>
<reference evidence="2 3" key="1">
    <citation type="submission" date="2018-03" db="EMBL/GenBank/DDBJ databases">
        <title>Candida pseudohaemulonii genome assembly and annotation.</title>
        <authorList>
            <person name="Munoz J.F."/>
            <person name="Gade L.G."/>
            <person name="Chow N.A."/>
            <person name="Litvintseva A.P."/>
            <person name="Loparev V.N."/>
            <person name="Cuomo C.A."/>
        </authorList>
    </citation>
    <scope>NUCLEOTIDE SEQUENCE [LARGE SCALE GENOMIC DNA]</scope>
    <source>
        <strain evidence="2 3">B12108</strain>
    </source>
</reference>
<evidence type="ECO:0000313" key="2">
    <source>
        <dbReference type="EMBL" id="PSK38581.1"/>
    </source>
</evidence>
<gene>
    <name evidence="2" type="ORF">C7M61_002515</name>
</gene>
<dbReference type="GeneID" id="36565904"/>
<evidence type="ECO:0000256" key="1">
    <source>
        <dbReference type="SAM" id="MobiDB-lite"/>
    </source>
</evidence>
<evidence type="ECO:0000313" key="3">
    <source>
        <dbReference type="Proteomes" id="UP000241107"/>
    </source>
</evidence>
<organism evidence="2 3">
    <name type="scientific">Candidozyma pseudohaemuli</name>
    <dbReference type="NCBI Taxonomy" id="418784"/>
    <lineage>
        <taxon>Eukaryota</taxon>
        <taxon>Fungi</taxon>
        <taxon>Dikarya</taxon>
        <taxon>Ascomycota</taxon>
        <taxon>Saccharomycotina</taxon>
        <taxon>Pichiomycetes</taxon>
        <taxon>Metschnikowiaceae</taxon>
        <taxon>Candidozyma</taxon>
    </lineage>
</organism>
<protein>
    <recommendedName>
        <fullName evidence="4">GAF domain-containing protein</fullName>
    </recommendedName>
</protein>
<dbReference type="STRING" id="418784.A0A2P7YRI7"/>
<comment type="caution">
    <text evidence="2">The sequence shown here is derived from an EMBL/GenBank/DDBJ whole genome shotgun (WGS) entry which is preliminary data.</text>
</comment>
<sequence>MPVPLSTVKPSKSRRRETREERKSANNDQQLLIAPYEVASTKPIDLTVSQFLDMYSKGKWNLSKVPCPPCFTNKGLMAAPECYSERTRTAEVQSYLSLKHWDDHDLFKPMSSRLRKKHQMTGFTISLIHKSKVLVKHETRMNYREMPRNVSLDSHSLLSKDYFYLLDASKDWRTANSPLVVGRPNIRLYCGVRIMSPKNEPLGVISVFDINARKQFLEDMIHDLHVAAREVMKILNTPYEEILEERRQSLDSIAPQKAASDVEEELKQLSIKLGRATSTNCAMSVFERDGSGAPYSQNHHFVLTLGDDNEDIMRGCLDKKQRRSLTKMLYRVGSLTLAADMLCESLAANLKAEFVFIVEIRSAELYSVSSEYFPKGHTKIDAELFKYANKLVKSKRMMEETDRVLTRVLGTFGNGYLTSKSDHDLFIKAFSSDFGLHYLNPRRSTRFNSGCVLPFYRYNSKLLICTCEQEVTWLVL</sequence>
<feature type="region of interest" description="Disordered" evidence="1">
    <location>
        <begin position="1"/>
        <end position="28"/>
    </location>
</feature>
<keyword evidence="3" id="KW-1185">Reference proteome</keyword>
<dbReference type="PANTHER" id="PTHR43102">
    <property type="entry name" value="SLR1143 PROTEIN"/>
    <property type="match status" value="1"/>
</dbReference>
<dbReference type="PANTHER" id="PTHR43102:SF2">
    <property type="entry name" value="GAF DOMAIN-CONTAINING PROTEIN"/>
    <property type="match status" value="1"/>
</dbReference>
<dbReference type="EMBL" id="PYFQ01000005">
    <property type="protein sequence ID" value="PSK38581.1"/>
    <property type="molecule type" value="Genomic_DNA"/>
</dbReference>